<dbReference type="Proteomes" id="UP000230551">
    <property type="component" value="Unassembled WGS sequence"/>
</dbReference>
<feature type="compositionally biased region" description="Basic and acidic residues" evidence="1">
    <location>
        <begin position="611"/>
        <end position="627"/>
    </location>
</feature>
<evidence type="ECO:0000313" key="4">
    <source>
        <dbReference type="Proteomes" id="UP000230551"/>
    </source>
</evidence>
<evidence type="ECO:0000256" key="2">
    <source>
        <dbReference type="SAM" id="SignalP"/>
    </source>
</evidence>
<dbReference type="EMBL" id="PDCN02000014">
    <property type="protein sequence ID" value="PIB74803.1"/>
    <property type="molecule type" value="Genomic_DNA"/>
</dbReference>
<accession>A0A2G5P9Y5</accession>
<reference evidence="3 4" key="1">
    <citation type="journal article" date="2017" name="Infect. Genet. Evol.">
        <title>The new phylogeny of the genus Mycobacterium: The old and the news.</title>
        <authorList>
            <person name="Tortoli E."/>
            <person name="Fedrizzi T."/>
            <person name="Meehan C.J."/>
            <person name="Trovato A."/>
            <person name="Grottola A."/>
            <person name="Giacobazzi E."/>
            <person name="Serpini G.F."/>
            <person name="Tagliazucchi S."/>
            <person name="Fabio A."/>
            <person name="Bettua C."/>
            <person name="Bertorelli R."/>
            <person name="Frascaro F."/>
            <person name="De Sanctis V."/>
            <person name="Pecorari M."/>
            <person name="Jousson O."/>
            <person name="Segata N."/>
            <person name="Cirillo D.M."/>
        </authorList>
    </citation>
    <scope>NUCLEOTIDE SEQUENCE [LARGE SCALE GENOMIC DNA]</scope>
    <source>
        <strain evidence="3 4">CIP1034565</strain>
    </source>
</reference>
<feature type="signal peptide" evidence="2">
    <location>
        <begin position="1"/>
        <end position="37"/>
    </location>
</feature>
<keyword evidence="2" id="KW-0732">Signal</keyword>
<dbReference type="OrthoDB" id="4666565at2"/>
<proteinExistence type="predicted"/>
<comment type="caution">
    <text evidence="3">The sequence shown here is derived from an EMBL/GenBank/DDBJ whole genome shotgun (WGS) entry which is preliminary data.</text>
</comment>
<dbReference type="STRING" id="85968.GCA_900073015_03327"/>
<feature type="chain" id="PRO_5013862109" evidence="2">
    <location>
        <begin position="38"/>
        <end position="651"/>
    </location>
</feature>
<sequence>MVGTKRGRALRNVSTAAAAVATAAALTAGVVAPSATAAVTSAAVIEQRNAEVALTGVLDEIGAWLTEHADTNRSATNPGEGFEPMPLASNFFWGQAPNPADIPDLTLGAGRWTANALDTLGATGAKILPGALNLGVLWSILGLDPTATINDVLSTRVTDILNELPIRGLGLLGLAVLQPFLNITNDPPIDTLGGFLELLGFDTTDLLNMGGGLEGLNVITAGPLMDLVKFLGVNVGWVPGTTNSIADEANDTPPLESNLADVASAINDSIKCVGVAAACRSMKVTLSTTVLSLQGIFNNPNLAARAPVIVATGLGAFAAGEAYPQILDAALDRQQSLTLPISVLISNPGRANGGLFARIYPLAALAGINTVTRDQGKDGQAEVPVVPVPGIVPFKVDVTTEYNALADVPAWLNPVSLANTGAAALLPTHLLGGGEVVVMNSATNGYGTYKVNDLPLLEPLRLPNRVLNLGLNALGADVQFNTPIADALQPALKVLVNLGYTDVDQEDDYERTHQKANELTPFGTMPDVDWLKVPGDVVKALGDGIEESFKKGLIKKSTPETAGLLAVNAETSKSKLTSELRQAGKSLETGVKDALQATGLTPGKNSLVSKGAKEVRDTGRELRGKAKEAVDKVKTQVKETVAKVKKATGIK</sequence>
<gene>
    <name evidence="3" type="ORF">CQY22_011830</name>
</gene>
<dbReference type="AlphaFoldDB" id="A0A2G5P9Y5"/>
<name>A0A2G5P9Y5_9MYCO</name>
<keyword evidence="4" id="KW-1185">Reference proteome</keyword>
<evidence type="ECO:0000313" key="3">
    <source>
        <dbReference type="EMBL" id="PIB74803.1"/>
    </source>
</evidence>
<feature type="region of interest" description="Disordered" evidence="1">
    <location>
        <begin position="607"/>
        <end position="627"/>
    </location>
</feature>
<organism evidence="3 4">
    <name type="scientific">Mycolicibacterium brumae</name>
    <dbReference type="NCBI Taxonomy" id="85968"/>
    <lineage>
        <taxon>Bacteria</taxon>
        <taxon>Bacillati</taxon>
        <taxon>Actinomycetota</taxon>
        <taxon>Actinomycetes</taxon>
        <taxon>Mycobacteriales</taxon>
        <taxon>Mycobacteriaceae</taxon>
        <taxon>Mycolicibacterium</taxon>
    </lineage>
</organism>
<evidence type="ECO:0000256" key="1">
    <source>
        <dbReference type="SAM" id="MobiDB-lite"/>
    </source>
</evidence>
<protein>
    <submittedName>
        <fullName evidence="3">PE-PPE domain-containing protein</fullName>
    </submittedName>
</protein>